<organism evidence="8 9">
    <name type="scientific">Lachnospira intestinalis</name>
    <dbReference type="NCBI Taxonomy" id="3133158"/>
    <lineage>
        <taxon>Bacteria</taxon>
        <taxon>Bacillati</taxon>
        <taxon>Bacillota</taxon>
        <taxon>Clostridia</taxon>
        <taxon>Lachnospirales</taxon>
        <taxon>Lachnospiraceae</taxon>
        <taxon>Lachnospira</taxon>
    </lineage>
</organism>
<dbReference type="Gene3D" id="1.10.3470.10">
    <property type="entry name" value="ABC transporter involved in vitamin B12 uptake, BtuC"/>
    <property type="match status" value="1"/>
</dbReference>
<name>A0ABV1H4I2_9FIRM</name>
<comment type="similarity">
    <text evidence="2 6">Belongs to the ABC-3 integral membrane protein family.</text>
</comment>
<comment type="subcellular location">
    <subcellularLocation>
        <location evidence="6">Cell membrane</location>
        <topology evidence="6">Multi-pass membrane protein</topology>
    </subcellularLocation>
    <subcellularLocation>
        <location evidence="1">Membrane</location>
        <topology evidence="1">Multi-pass membrane protein</topology>
    </subcellularLocation>
</comment>
<evidence type="ECO:0000256" key="1">
    <source>
        <dbReference type="ARBA" id="ARBA00004141"/>
    </source>
</evidence>
<feature type="transmembrane region" description="Helical" evidence="7">
    <location>
        <begin position="137"/>
        <end position="162"/>
    </location>
</feature>
<evidence type="ECO:0000256" key="3">
    <source>
        <dbReference type="ARBA" id="ARBA00022692"/>
    </source>
</evidence>
<dbReference type="EMBL" id="JBBMFS010000004">
    <property type="protein sequence ID" value="MEQ2554619.1"/>
    <property type="molecule type" value="Genomic_DNA"/>
</dbReference>
<evidence type="ECO:0000256" key="2">
    <source>
        <dbReference type="ARBA" id="ARBA00008034"/>
    </source>
</evidence>
<keyword evidence="6" id="KW-0813">Transport</keyword>
<comment type="caution">
    <text evidence="8">The sequence shown here is derived from an EMBL/GenBank/DDBJ whole genome shotgun (WGS) entry which is preliminary data.</text>
</comment>
<evidence type="ECO:0000313" key="8">
    <source>
        <dbReference type="EMBL" id="MEQ2554619.1"/>
    </source>
</evidence>
<feature type="transmembrane region" description="Helical" evidence="7">
    <location>
        <begin position="259"/>
        <end position="280"/>
    </location>
</feature>
<dbReference type="InterPro" id="IPR037294">
    <property type="entry name" value="ABC_BtuC-like"/>
</dbReference>
<proteinExistence type="inferred from homology"/>
<dbReference type="InterPro" id="IPR001734">
    <property type="entry name" value="Na/solute_symporter"/>
</dbReference>
<keyword evidence="3 6" id="KW-0812">Transmembrane</keyword>
<dbReference type="PANTHER" id="PTHR30477:SF0">
    <property type="entry name" value="METAL TRANSPORT SYSTEM MEMBRANE PROTEIN TM_0125-RELATED"/>
    <property type="match status" value="1"/>
</dbReference>
<feature type="transmembrane region" description="Helical" evidence="7">
    <location>
        <begin position="52"/>
        <end position="85"/>
    </location>
</feature>
<protein>
    <submittedName>
        <fullName evidence="8">Metal ABC transporter permease</fullName>
    </submittedName>
</protein>
<feature type="transmembrane region" description="Helical" evidence="7">
    <location>
        <begin position="231"/>
        <end position="253"/>
    </location>
</feature>
<dbReference type="SUPFAM" id="SSF81345">
    <property type="entry name" value="ABC transporter involved in vitamin B12 uptake, BtuC"/>
    <property type="match status" value="1"/>
</dbReference>
<feature type="transmembrane region" description="Helical" evidence="7">
    <location>
        <begin position="97"/>
        <end position="117"/>
    </location>
</feature>
<dbReference type="InterPro" id="IPR001626">
    <property type="entry name" value="ABC_TroCD"/>
</dbReference>
<feature type="transmembrane region" description="Helical" evidence="7">
    <location>
        <begin position="20"/>
        <end position="40"/>
    </location>
</feature>
<dbReference type="PROSITE" id="PS50283">
    <property type="entry name" value="NA_SOLUT_SYMP_3"/>
    <property type="match status" value="1"/>
</dbReference>
<gene>
    <name evidence="8" type="ORF">WMO37_06230</name>
</gene>
<dbReference type="PANTHER" id="PTHR30477">
    <property type="entry name" value="ABC-TRANSPORTER METAL-BINDING PROTEIN"/>
    <property type="match status" value="1"/>
</dbReference>
<feature type="transmembrane region" description="Helical" evidence="7">
    <location>
        <begin position="188"/>
        <end position="219"/>
    </location>
</feature>
<dbReference type="Pfam" id="PF00950">
    <property type="entry name" value="ABC-3"/>
    <property type="match status" value="1"/>
</dbReference>
<keyword evidence="5 7" id="KW-0472">Membrane</keyword>
<keyword evidence="9" id="KW-1185">Reference proteome</keyword>
<reference evidence="8" key="1">
    <citation type="submission" date="2024-03" db="EMBL/GenBank/DDBJ databases">
        <title>Human intestinal bacterial collection.</title>
        <authorList>
            <person name="Pauvert C."/>
            <person name="Hitch T.C.A."/>
            <person name="Clavel T."/>
        </authorList>
    </citation>
    <scope>NUCLEOTIDE SEQUENCE [LARGE SCALE GENOMIC DNA]</scope>
    <source>
        <strain evidence="8">CLA-AA-H89B</strain>
    </source>
</reference>
<sequence>MSDMITTLAFYMRFPFVRYALIVGVLIALCSSLLGVTLVLKRFSYIGDGLSHVAFGAMAVAAVLNLTNDTLLVMPVTVVAAILLLRTGQNTKIHGDAAIAMLSVGSLAVGYLLLNLFSTSTNINGDVCGTLFGSTSILTLTTAEVWLCVAASVVVIFIYVFFYNKIFAVTFDENFATATGMKAERYNLLIAVVTAVIIVLAMNLVGSLLISALVIFPALSAMQVIKNFKGVVICSAVISVLCALFGILASILFSTPVGSTIVAADIVVFVVMAVIGKCVAGR</sequence>
<keyword evidence="4 7" id="KW-1133">Transmembrane helix</keyword>
<evidence type="ECO:0000256" key="5">
    <source>
        <dbReference type="ARBA" id="ARBA00023136"/>
    </source>
</evidence>
<accession>A0ABV1H4I2</accession>
<evidence type="ECO:0000256" key="4">
    <source>
        <dbReference type="ARBA" id="ARBA00022989"/>
    </source>
</evidence>
<evidence type="ECO:0000256" key="7">
    <source>
        <dbReference type="SAM" id="Phobius"/>
    </source>
</evidence>
<evidence type="ECO:0000256" key="6">
    <source>
        <dbReference type="RuleBase" id="RU003943"/>
    </source>
</evidence>
<evidence type="ECO:0000313" key="9">
    <source>
        <dbReference type="Proteomes" id="UP001546774"/>
    </source>
</evidence>
<dbReference type="Proteomes" id="UP001546774">
    <property type="component" value="Unassembled WGS sequence"/>
</dbReference>